<dbReference type="KEGG" id="slac:SKTS_27040"/>
<dbReference type="InterPro" id="IPR009078">
    <property type="entry name" value="Ferritin-like_SF"/>
</dbReference>
<organism evidence="6 7">
    <name type="scientific">Sulfurimicrobium lacus</name>
    <dbReference type="NCBI Taxonomy" id="2715678"/>
    <lineage>
        <taxon>Bacteria</taxon>
        <taxon>Pseudomonadati</taxon>
        <taxon>Pseudomonadota</taxon>
        <taxon>Betaproteobacteria</taxon>
        <taxon>Nitrosomonadales</taxon>
        <taxon>Sulfuricellaceae</taxon>
        <taxon>Sulfurimicrobium</taxon>
    </lineage>
</organism>
<keyword evidence="2" id="KW-0479">Metal-binding</keyword>
<dbReference type="Pfam" id="PF22277">
    <property type="entry name" value="EncFtn-like"/>
    <property type="match status" value="1"/>
</dbReference>
<dbReference type="AlphaFoldDB" id="A0A6F8VDN0"/>
<evidence type="ECO:0000256" key="2">
    <source>
        <dbReference type="ARBA" id="ARBA00022723"/>
    </source>
</evidence>
<dbReference type="SUPFAM" id="SSF47240">
    <property type="entry name" value="Ferritin-like"/>
    <property type="match status" value="1"/>
</dbReference>
<evidence type="ECO:0000256" key="1">
    <source>
        <dbReference type="ARBA" id="ARBA00022434"/>
    </source>
</evidence>
<gene>
    <name evidence="6" type="ORF">SKTS_27040</name>
</gene>
<comment type="subcellular location">
    <subcellularLocation>
        <location evidence="4">Encapsulin nanocompartment</location>
    </subcellularLocation>
</comment>
<dbReference type="Gene3D" id="6.10.140.1960">
    <property type="match status" value="1"/>
</dbReference>
<dbReference type="GO" id="GO:0046872">
    <property type="term" value="F:metal ion binding"/>
    <property type="evidence" value="ECO:0007669"/>
    <property type="project" value="UniProtKB-KW"/>
</dbReference>
<evidence type="ECO:0000256" key="5">
    <source>
        <dbReference type="ARBA" id="ARBA00033787"/>
    </source>
</evidence>
<keyword evidence="1" id="KW-0409">Iron storage</keyword>
<keyword evidence="7" id="KW-1185">Reference proteome</keyword>
<dbReference type="RefSeq" id="WP_198420365.1">
    <property type="nucleotide sequence ID" value="NZ_AP022853.1"/>
</dbReference>
<evidence type="ECO:0000256" key="3">
    <source>
        <dbReference type="ARBA" id="ARBA00023004"/>
    </source>
</evidence>
<reference evidence="7" key="1">
    <citation type="submission" date="2020-03" db="EMBL/GenBank/DDBJ databases">
        <title>Complete genome sequence of sulfur-oxidizing bacterium skT11.</title>
        <authorList>
            <person name="Kanda M."/>
            <person name="Kojima H."/>
            <person name="Fukui M."/>
        </authorList>
    </citation>
    <scope>NUCLEOTIDE SEQUENCE [LARGE SCALE GENOMIC DNA]</scope>
    <source>
        <strain evidence="7">skT11</strain>
    </source>
</reference>
<protein>
    <submittedName>
        <fullName evidence="6">Ferritin</fullName>
    </submittedName>
</protein>
<dbReference type="Proteomes" id="UP000502260">
    <property type="component" value="Chromosome"/>
</dbReference>
<proteinExistence type="predicted"/>
<sequence>MAHEGLHENEEKLAPATLDSHRAILSLMEEFEAVDWYHQRADACNNAELRAILLHNMHEEMEHAAMILEWLRRSTPRLDEILRTYLFSQGDITLAEEVATGKIAGAEPLQGGAATPHLTVGSMKGA</sequence>
<evidence type="ECO:0000256" key="4">
    <source>
        <dbReference type="ARBA" id="ARBA00033738"/>
    </source>
</evidence>
<keyword evidence="5" id="KW-1284">Encapsulin nanocompartment</keyword>
<dbReference type="InterPro" id="IPR054581">
    <property type="entry name" value="EncFtn-like"/>
</dbReference>
<evidence type="ECO:0000313" key="6">
    <source>
        <dbReference type="EMBL" id="BCB27818.1"/>
    </source>
</evidence>
<name>A0A6F8VDN0_9PROT</name>
<dbReference type="EMBL" id="AP022853">
    <property type="protein sequence ID" value="BCB27818.1"/>
    <property type="molecule type" value="Genomic_DNA"/>
</dbReference>
<dbReference type="GO" id="GO:0006879">
    <property type="term" value="P:intracellular iron ion homeostasis"/>
    <property type="evidence" value="ECO:0007669"/>
    <property type="project" value="UniProtKB-KW"/>
</dbReference>
<keyword evidence="3" id="KW-0408">Iron</keyword>
<accession>A0A6F8VDN0</accession>
<evidence type="ECO:0000313" key="7">
    <source>
        <dbReference type="Proteomes" id="UP000502260"/>
    </source>
</evidence>
<dbReference type="GO" id="GO:0140737">
    <property type="term" value="C:encapsulin nanocompartment"/>
    <property type="evidence" value="ECO:0007669"/>
    <property type="project" value="UniProtKB-SubCell"/>
</dbReference>